<accession>A0A5C2RM79</accession>
<dbReference type="EMBL" id="ML122378">
    <property type="protein sequence ID" value="RPD52281.1"/>
    <property type="molecule type" value="Genomic_DNA"/>
</dbReference>
<feature type="compositionally biased region" description="Polar residues" evidence="1">
    <location>
        <begin position="13"/>
        <end position="23"/>
    </location>
</feature>
<keyword evidence="4" id="KW-1185">Reference proteome</keyword>
<evidence type="ECO:0000313" key="4">
    <source>
        <dbReference type="Proteomes" id="UP000313359"/>
    </source>
</evidence>
<evidence type="ECO:0000259" key="2">
    <source>
        <dbReference type="Pfam" id="PF20415"/>
    </source>
</evidence>
<dbReference type="Proteomes" id="UP000313359">
    <property type="component" value="Unassembled WGS sequence"/>
</dbReference>
<dbReference type="AlphaFoldDB" id="A0A5C2RM79"/>
<sequence length="239" mass="26133">MPGRRVHFADEPSTPSESHSASNHPTPSRHPPRTPGRRMPQGQGPTVSLSAPYLGTLHAQISVHLLLAATRGSSPLDWDMSLPAESARVLLTFNPQRLTDTIVSEPATIPPTQRLAIICTHLPWTITVTPSRGASWEAPYVTVGDVLHTLYRALRLCVTGPELGVLDAAGQRKAKEAYVRRYRRVVDPGNRDSEKAKGIKRIDFLCDYRTFLGISLVQGGIPARQLPHGAVWLLHTAAV</sequence>
<dbReference type="OrthoDB" id="2783256at2759"/>
<dbReference type="Pfam" id="PF20415">
    <property type="entry name" value="DUF6699"/>
    <property type="match status" value="1"/>
</dbReference>
<proteinExistence type="predicted"/>
<feature type="domain" description="DUF6699" evidence="2">
    <location>
        <begin position="76"/>
        <end position="216"/>
    </location>
</feature>
<organism evidence="3 4">
    <name type="scientific">Lentinus tigrinus ALCF2SS1-6</name>
    <dbReference type="NCBI Taxonomy" id="1328759"/>
    <lineage>
        <taxon>Eukaryota</taxon>
        <taxon>Fungi</taxon>
        <taxon>Dikarya</taxon>
        <taxon>Basidiomycota</taxon>
        <taxon>Agaricomycotina</taxon>
        <taxon>Agaricomycetes</taxon>
        <taxon>Polyporales</taxon>
        <taxon>Polyporaceae</taxon>
        <taxon>Lentinus</taxon>
    </lineage>
</organism>
<feature type="region of interest" description="Disordered" evidence="1">
    <location>
        <begin position="1"/>
        <end position="50"/>
    </location>
</feature>
<gene>
    <name evidence="3" type="ORF">L227DRAFT_515045</name>
</gene>
<protein>
    <recommendedName>
        <fullName evidence="2">DUF6699 domain-containing protein</fullName>
    </recommendedName>
</protein>
<dbReference type="InterPro" id="IPR046522">
    <property type="entry name" value="DUF6699"/>
</dbReference>
<evidence type="ECO:0000313" key="3">
    <source>
        <dbReference type="EMBL" id="RPD52281.1"/>
    </source>
</evidence>
<reference evidence="3" key="1">
    <citation type="journal article" date="2018" name="Genome Biol. Evol.">
        <title>Genomics and development of Lentinus tigrinus, a white-rot wood-decaying mushroom with dimorphic fruiting bodies.</title>
        <authorList>
            <person name="Wu B."/>
            <person name="Xu Z."/>
            <person name="Knudson A."/>
            <person name="Carlson A."/>
            <person name="Chen N."/>
            <person name="Kovaka S."/>
            <person name="LaButti K."/>
            <person name="Lipzen A."/>
            <person name="Pennachio C."/>
            <person name="Riley R."/>
            <person name="Schakwitz W."/>
            <person name="Umezawa K."/>
            <person name="Ohm R.A."/>
            <person name="Grigoriev I.V."/>
            <person name="Nagy L.G."/>
            <person name="Gibbons J."/>
            <person name="Hibbett D."/>
        </authorList>
    </citation>
    <scope>NUCLEOTIDE SEQUENCE [LARGE SCALE GENOMIC DNA]</scope>
    <source>
        <strain evidence="3">ALCF2SS1-6</strain>
    </source>
</reference>
<evidence type="ECO:0000256" key="1">
    <source>
        <dbReference type="SAM" id="MobiDB-lite"/>
    </source>
</evidence>
<name>A0A5C2RM79_9APHY</name>